<dbReference type="SUPFAM" id="SSF51445">
    <property type="entry name" value="(Trans)glycosidases"/>
    <property type="match status" value="2"/>
</dbReference>
<reference evidence="1 2" key="1">
    <citation type="journal article" date="2015" name="Int. J. Syst. Evol. Microbiol.">
        <title>Mariniphaga sediminis sp. nov., isolated from coastal sediment.</title>
        <authorList>
            <person name="Wang F.Q."/>
            <person name="Shen Q.Y."/>
            <person name="Chen G.J."/>
            <person name="Du Z.J."/>
        </authorList>
    </citation>
    <scope>NUCLEOTIDE SEQUENCE [LARGE SCALE GENOMIC DNA]</scope>
    <source>
        <strain evidence="1 2">SY21</strain>
    </source>
</reference>
<proteinExistence type="predicted"/>
<name>A0A399CSQ8_9BACT</name>
<comment type="caution">
    <text evidence="1">The sequence shown here is derived from an EMBL/GenBank/DDBJ whole genome shotgun (WGS) entry which is preliminary data.</text>
</comment>
<evidence type="ECO:0000313" key="1">
    <source>
        <dbReference type="EMBL" id="RIH63055.1"/>
    </source>
</evidence>
<dbReference type="Proteomes" id="UP000266441">
    <property type="component" value="Unassembled WGS sequence"/>
</dbReference>
<organism evidence="1 2">
    <name type="scientific">Mariniphaga sediminis</name>
    <dbReference type="NCBI Taxonomy" id="1628158"/>
    <lineage>
        <taxon>Bacteria</taxon>
        <taxon>Pseudomonadati</taxon>
        <taxon>Bacteroidota</taxon>
        <taxon>Bacteroidia</taxon>
        <taxon>Marinilabiliales</taxon>
        <taxon>Prolixibacteraceae</taxon>
        <taxon>Mariniphaga</taxon>
    </lineage>
</organism>
<dbReference type="AlphaFoldDB" id="A0A399CSQ8"/>
<dbReference type="Gene3D" id="3.20.20.70">
    <property type="entry name" value="Aldolase class I"/>
    <property type="match status" value="1"/>
</dbReference>
<evidence type="ECO:0000313" key="2">
    <source>
        <dbReference type="Proteomes" id="UP000266441"/>
    </source>
</evidence>
<dbReference type="InterPro" id="IPR017853">
    <property type="entry name" value="GH"/>
</dbReference>
<accession>A0A399CSQ8</accession>
<dbReference type="EMBL" id="QWET01000027">
    <property type="protein sequence ID" value="RIH63055.1"/>
    <property type="molecule type" value="Genomic_DNA"/>
</dbReference>
<evidence type="ECO:0008006" key="3">
    <source>
        <dbReference type="Google" id="ProtNLM"/>
    </source>
</evidence>
<dbReference type="InterPro" id="IPR013785">
    <property type="entry name" value="Aldolase_TIM"/>
</dbReference>
<keyword evidence="2" id="KW-1185">Reference proteome</keyword>
<protein>
    <recommendedName>
        <fullName evidence="3">Glycosyl hydrolase-like 10 domain-containing protein</fullName>
    </recommendedName>
</protein>
<sequence length="528" mass="60372">MSCTPSKSENDNVSINNIEKYREMRKEKRNQPRPVIHNNDGCDAYLFPSDRGFSIQNFLDFRSAGLKGTDVSTISYCTITSSFGQFTHNTRVGEFLTLTHNRPGRKNIVPEFVALGTDPLEVTSNYARENGFEFFWSNRINDTHDAGHRPDNPYERWSKLKQAHPEYLFGTVGERLPHGRWSSVDFSHKEIRDLCVQYYTEVCENYDVDGIELDFFRHLYLFKEVARGSLASEVQLDMMTDMLTQIREMTERVGMKKGKTILVLVRIPDSMEYCRGVGIDLETWMEKGLVDIVVGSGYFRLNFWKYLVNAGHKYGVKVYAGLSEPRVKKEHALLMRLQSPVYRARSAAAWQAGVDGIYIFNEYNTRSRYLKEIGSADKLKDRNKLYFATYRNGNPNSYLFEGKSYSNLPDITPTNPHVIDSSPLKVQFELGDESVPAQMAFILYSEGGNPEYFKASLNGTELPFLKNVKNEITVFSIPQESVLSGMNEVSISYNQEKDKVTLFDSAILVQRDSDDPDTKELANLCFGN</sequence>
<gene>
    <name evidence="1" type="ORF">D1164_21740</name>
</gene>